<evidence type="ECO:0000313" key="3">
    <source>
        <dbReference type="Proteomes" id="UP000676649"/>
    </source>
</evidence>
<keyword evidence="3" id="KW-1185">Reference proteome</keyword>
<proteinExistence type="predicted"/>
<dbReference type="InterPro" id="IPR001509">
    <property type="entry name" value="Epimerase_deHydtase"/>
</dbReference>
<dbReference type="GO" id="GO:0004029">
    <property type="term" value="F:aldehyde dehydrogenase (NAD+) activity"/>
    <property type="evidence" value="ECO:0007669"/>
    <property type="project" value="TreeGrafter"/>
</dbReference>
<dbReference type="AlphaFoldDB" id="A0A975MQ89"/>
<dbReference type="GO" id="GO:0005737">
    <property type="term" value="C:cytoplasm"/>
    <property type="evidence" value="ECO:0007669"/>
    <property type="project" value="TreeGrafter"/>
</dbReference>
<dbReference type="Pfam" id="PF01370">
    <property type="entry name" value="Epimerase"/>
    <property type="match status" value="1"/>
</dbReference>
<dbReference type="Proteomes" id="UP000676649">
    <property type="component" value="Chromosome"/>
</dbReference>
<organism evidence="2 3">
    <name type="scientific">Methylomonas paludis</name>
    <dbReference type="NCBI Taxonomy" id="1173101"/>
    <lineage>
        <taxon>Bacteria</taxon>
        <taxon>Pseudomonadati</taxon>
        <taxon>Pseudomonadota</taxon>
        <taxon>Gammaproteobacteria</taxon>
        <taxon>Methylococcales</taxon>
        <taxon>Methylococcaceae</taxon>
        <taxon>Methylomonas</taxon>
    </lineage>
</organism>
<feature type="domain" description="NAD-dependent epimerase/dehydratase" evidence="1">
    <location>
        <begin position="6"/>
        <end position="232"/>
    </location>
</feature>
<dbReference type="Gene3D" id="3.40.50.720">
    <property type="entry name" value="NAD(P)-binding Rossmann-like Domain"/>
    <property type="match status" value="1"/>
</dbReference>
<dbReference type="PANTHER" id="PTHR48079:SF6">
    <property type="entry name" value="NAD(P)-BINDING DOMAIN-CONTAINING PROTEIN-RELATED"/>
    <property type="match status" value="1"/>
</dbReference>
<sequence>MTTTTFLTGATGFIGAAVARTLINKGHSLRVLSRPGNDRRNLAGLNVSIIEGDLLKPETYQHALAGCHNLFHVAADYRLWVPDARAMHDVNIQGTQNLMLAAQAAGVQRIVYTSSVATLGLDKTGQSASEQTPSSLDDMIGVYKQSKYLAEAAVMDLIKRRQLPAVIVNPTTPIGPRDVKPTPTGRIIVDAVKGRMPAYVDTGLNIVHVDDVAQGHWLAFERGKIGERYILGGDNLALSEILGIIAQIDGHNPPKIKLPCKAIYPVALLMELAARLTGCEPRITTDALRMAENKMYFSSTKAERELGYQARPAHAAIADAISWFRGEGYF</sequence>
<dbReference type="RefSeq" id="WP_215583949.1">
    <property type="nucleotide sequence ID" value="NZ_CP073754.1"/>
</dbReference>
<dbReference type="PANTHER" id="PTHR48079">
    <property type="entry name" value="PROTEIN YEEZ"/>
    <property type="match status" value="1"/>
</dbReference>
<dbReference type="SUPFAM" id="SSF51735">
    <property type="entry name" value="NAD(P)-binding Rossmann-fold domains"/>
    <property type="match status" value="1"/>
</dbReference>
<dbReference type="EMBL" id="CP073754">
    <property type="protein sequence ID" value="QWF71982.1"/>
    <property type="molecule type" value="Genomic_DNA"/>
</dbReference>
<dbReference type="InterPro" id="IPR051783">
    <property type="entry name" value="NAD(P)-dependent_oxidoreduct"/>
</dbReference>
<dbReference type="InterPro" id="IPR036291">
    <property type="entry name" value="NAD(P)-bd_dom_sf"/>
</dbReference>
<name>A0A975MQ89_9GAMM</name>
<dbReference type="CDD" id="cd05228">
    <property type="entry name" value="AR_FR_like_1_SDR_e"/>
    <property type="match status" value="1"/>
</dbReference>
<gene>
    <name evidence="2" type="ORF">KEF85_05875</name>
</gene>
<dbReference type="InterPro" id="IPR017829">
    <property type="entry name" value="Hopanoid-assoc_sugar_epimerase"/>
</dbReference>
<dbReference type="NCBIfam" id="TIGR03466">
    <property type="entry name" value="HpnA"/>
    <property type="match status" value="1"/>
</dbReference>
<evidence type="ECO:0000313" key="2">
    <source>
        <dbReference type="EMBL" id="QWF71982.1"/>
    </source>
</evidence>
<dbReference type="KEGG" id="mpad:KEF85_05875"/>
<evidence type="ECO:0000259" key="1">
    <source>
        <dbReference type="Pfam" id="PF01370"/>
    </source>
</evidence>
<protein>
    <submittedName>
        <fullName evidence="2">NAD-dependent epimerase/dehydratase family protein</fullName>
    </submittedName>
</protein>
<accession>A0A975MQ89</accession>
<reference evidence="2" key="1">
    <citation type="submission" date="2021-04" db="EMBL/GenBank/DDBJ databases">
        <title>Draft genome sequence data of methanotrophic Methylovulum sp. strain S1L and Methylomonas sp. strain S2AM isolated from boreal lake water columns.</title>
        <authorList>
            <person name="Rissanen A.J."/>
            <person name="Mangayil R."/>
            <person name="Svenning M.M."/>
            <person name="Khanongnuch R."/>
        </authorList>
    </citation>
    <scope>NUCLEOTIDE SEQUENCE</scope>
    <source>
        <strain evidence="2">S2AM</strain>
    </source>
</reference>